<dbReference type="Proteomes" id="UP000030653">
    <property type="component" value="Unassembled WGS sequence"/>
</dbReference>
<evidence type="ECO:0000313" key="3">
    <source>
        <dbReference type="Proteomes" id="UP000030653"/>
    </source>
</evidence>
<dbReference type="EMBL" id="JH795864">
    <property type="protein sequence ID" value="EJU01588.1"/>
    <property type="molecule type" value="Genomic_DNA"/>
</dbReference>
<dbReference type="AlphaFoldDB" id="M5GC31"/>
<name>M5GC31_DACPD</name>
<keyword evidence="3" id="KW-1185">Reference proteome</keyword>
<evidence type="ECO:0000313" key="2">
    <source>
        <dbReference type="EMBL" id="EJU01588.1"/>
    </source>
</evidence>
<dbReference type="GeneID" id="63683658"/>
<sequence length="97" mass="10901">MARRTNKQASSQLTCNPPPQPKPRTFSSLQIPPLTPSRPHLAKPTGKMRFTWFDNPDLITDDLRLRRLYGCLPVRRYPVMVGTGVKSTGMAGCLYSL</sequence>
<dbReference type="HOGENOM" id="CLU_2346640_0_0_1"/>
<feature type="region of interest" description="Disordered" evidence="1">
    <location>
        <begin position="1"/>
        <end position="45"/>
    </location>
</feature>
<proteinExistence type="predicted"/>
<reference evidence="2 3" key="1">
    <citation type="journal article" date="2012" name="Science">
        <title>The Paleozoic origin of enzymatic lignin decomposition reconstructed from 31 fungal genomes.</title>
        <authorList>
            <person name="Floudas D."/>
            <person name="Binder M."/>
            <person name="Riley R."/>
            <person name="Barry K."/>
            <person name="Blanchette R.A."/>
            <person name="Henrissat B."/>
            <person name="Martinez A.T."/>
            <person name="Otillar R."/>
            <person name="Spatafora J.W."/>
            <person name="Yadav J.S."/>
            <person name="Aerts A."/>
            <person name="Benoit I."/>
            <person name="Boyd A."/>
            <person name="Carlson A."/>
            <person name="Copeland A."/>
            <person name="Coutinho P.M."/>
            <person name="de Vries R.P."/>
            <person name="Ferreira P."/>
            <person name="Findley K."/>
            <person name="Foster B."/>
            <person name="Gaskell J."/>
            <person name="Glotzer D."/>
            <person name="Gorecki P."/>
            <person name="Heitman J."/>
            <person name="Hesse C."/>
            <person name="Hori C."/>
            <person name="Igarashi K."/>
            <person name="Jurgens J.A."/>
            <person name="Kallen N."/>
            <person name="Kersten P."/>
            <person name="Kohler A."/>
            <person name="Kuees U."/>
            <person name="Kumar T.K.A."/>
            <person name="Kuo A."/>
            <person name="LaButti K."/>
            <person name="Larrondo L.F."/>
            <person name="Lindquist E."/>
            <person name="Ling A."/>
            <person name="Lombard V."/>
            <person name="Lucas S."/>
            <person name="Lundell T."/>
            <person name="Martin R."/>
            <person name="McLaughlin D.J."/>
            <person name="Morgenstern I."/>
            <person name="Morin E."/>
            <person name="Murat C."/>
            <person name="Nagy L.G."/>
            <person name="Nolan M."/>
            <person name="Ohm R.A."/>
            <person name="Patyshakuliyeva A."/>
            <person name="Rokas A."/>
            <person name="Ruiz-Duenas F.J."/>
            <person name="Sabat G."/>
            <person name="Salamov A."/>
            <person name="Samejima M."/>
            <person name="Schmutz J."/>
            <person name="Slot J.C."/>
            <person name="St John F."/>
            <person name="Stenlid J."/>
            <person name="Sun H."/>
            <person name="Sun S."/>
            <person name="Syed K."/>
            <person name="Tsang A."/>
            <person name="Wiebenga A."/>
            <person name="Young D."/>
            <person name="Pisabarro A."/>
            <person name="Eastwood D.C."/>
            <person name="Martin F."/>
            <person name="Cullen D."/>
            <person name="Grigoriev I.V."/>
            <person name="Hibbett D.S."/>
        </authorList>
    </citation>
    <scope>NUCLEOTIDE SEQUENCE [LARGE SCALE GENOMIC DNA]</scope>
    <source>
        <strain evidence="2 3">DJM-731 SS1</strain>
    </source>
</reference>
<organism evidence="2 3">
    <name type="scientific">Dacryopinax primogenitus (strain DJM 731)</name>
    <name type="common">Brown rot fungus</name>
    <dbReference type="NCBI Taxonomy" id="1858805"/>
    <lineage>
        <taxon>Eukaryota</taxon>
        <taxon>Fungi</taxon>
        <taxon>Dikarya</taxon>
        <taxon>Basidiomycota</taxon>
        <taxon>Agaricomycotina</taxon>
        <taxon>Dacrymycetes</taxon>
        <taxon>Dacrymycetales</taxon>
        <taxon>Dacrymycetaceae</taxon>
        <taxon>Dacryopinax</taxon>
    </lineage>
</organism>
<dbReference type="RefSeq" id="XP_040628485.1">
    <property type="nucleotide sequence ID" value="XM_040768596.1"/>
</dbReference>
<protein>
    <submittedName>
        <fullName evidence="2">Uncharacterized protein</fullName>
    </submittedName>
</protein>
<evidence type="ECO:0000256" key="1">
    <source>
        <dbReference type="SAM" id="MobiDB-lite"/>
    </source>
</evidence>
<gene>
    <name evidence="2" type="ORF">DACRYDRAFT_108125</name>
</gene>
<accession>M5GC31</accession>